<dbReference type="GO" id="GO:0008424">
    <property type="term" value="F:glycoprotein 6-alpha-L-fucosyltransferase activity"/>
    <property type="evidence" value="ECO:0007669"/>
    <property type="project" value="UniProtKB-EC"/>
</dbReference>
<dbReference type="CDD" id="cd11792">
    <property type="entry name" value="SH3_Fut8"/>
    <property type="match status" value="1"/>
</dbReference>
<evidence type="ECO:0000256" key="23">
    <source>
        <dbReference type="SAM" id="Coils"/>
    </source>
</evidence>
<dbReference type="FunFam" id="3.40.50.11350:FF:000001">
    <property type="entry name" value="Alpha-(1,6)-fucosyltransferase"/>
    <property type="match status" value="1"/>
</dbReference>
<dbReference type="InterPro" id="IPR036028">
    <property type="entry name" value="SH3-like_dom_sf"/>
</dbReference>
<dbReference type="Pfam" id="PF19745">
    <property type="entry name" value="FUT8_N_cat"/>
    <property type="match status" value="1"/>
</dbReference>
<evidence type="ECO:0000256" key="19">
    <source>
        <dbReference type="PIRSR" id="PIRSR000472-51"/>
    </source>
</evidence>
<dbReference type="PIRSF" id="PIRSF000472">
    <property type="entry name" value="Alpha1_6FUT_euk"/>
    <property type="match status" value="1"/>
</dbReference>
<feature type="region of interest" description="Important for donor substrate binding" evidence="18 22">
    <location>
        <begin position="366"/>
        <end position="367"/>
    </location>
</feature>
<evidence type="ECO:0000256" key="7">
    <source>
        <dbReference type="ARBA" id="ARBA00022676"/>
    </source>
</evidence>
<evidence type="ECO:0000256" key="13">
    <source>
        <dbReference type="ARBA" id="ARBA00023036"/>
    </source>
</evidence>
<evidence type="ECO:0000313" key="27">
    <source>
        <dbReference type="Proteomes" id="UP001591681"/>
    </source>
</evidence>
<name>A0ABD1J760_9TELE</name>
<evidence type="ECO:0000256" key="3">
    <source>
        <dbReference type="ARBA" id="ARBA00004922"/>
    </source>
</evidence>
<reference evidence="26 27" key="1">
    <citation type="submission" date="2024-09" db="EMBL/GenBank/DDBJ databases">
        <title>A chromosome-level genome assembly of Gray's grenadier anchovy, Coilia grayii.</title>
        <authorList>
            <person name="Fu Z."/>
        </authorList>
    </citation>
    <scope>NUCLEOTIDE SEQUENCE [LARGE SCALE GENOMIC DNA]</scope>
    <source>
        <strain evidence="26">G4</strain>
        <tissue evidence="26">Muscle</tissue>
    </source>
</reference>
<evidence type="ECO:0000256" key="14">
    <source>
        <dbReference type="ARBA" id="ARBA00023136"/>
    </source>
</evidence>
<dbReference type="InterPro" id="IPR035653">
    <property type="entry name" value="Fut8_SH3"/>
</dbReference>
<dbReference type="SUPFAM" id="SSF50044">
    <property type="entry name" value="SH3-domain"/>
    <property type="match status" value="1"/>
</dbReference>
<keyword evidence="13" id="KW-0729">SH3-binding</keyword>
<feature type="coiled-coil region" evidence="23">
    <location>
        <begin position="43"/>
        <end position="104"/>
    </location>
</feature>
<gene>
    <name evidence="26" type="ORF">ACEWY4_022462</name>
</gene>
<evidence type="ECO:0000256" key="5">
    <source>
        <dbReference type="ARBA" id="ARBA00018201"/>
    </source>
</evidence>
<protein>
    <recommendedName>
        <fullName evidence="5 17">Alpha-(1,6)-fucosyltransferase</fullName>
        <ecNumber evidence="4 17">2.4.1.68</ecNumber>
    </recommendedName>
</protein>
<dbReference type="Gene3D" id="1.10.287.1060">
    <property type="entry name" value="ESAT-6-like"/>
    <property type="match status" value="1"/>
</dbReference>
<keyword evidence="11" id="KW-1133">Transmembrane helix</keyword>
<evidence type="ECO:0000256" key="15">
    <source>
        <dbReference type="ARBA" id="ARBA00023157"/>
    </source>
</evidence>
<dbReference type="FunFam" id="2.30.30.40:FF:000070">
    <property type="entry name" value="Alpha-(1,6)-fucosyltransferase"/>
    <property type="match status" value="1"/>
</dbReference>
<evidence type="ECO:0000256" key="1">
    <source>
        <dbReference type="ARBA" id="ARBA00002882"/>
    </source>
</evidence>
<dbReference type="EMBL" id="JBHFQA010000019">
    <property type="protein sequence ID" value="KAL2082644.1"/>
    <property type="molecule type" value="Genomic_DNA"/>
</dbReference>
<dbReference type="Proteomes" id="UP001591681">
    <property type="component" value="Unassembled WGS sequence"/>
</dbReference>
<dbReference type="Gene3D" id="3.40.50.11350">
    <property type="match status" value="1"/>
</dbReference>
<evidence type="ECO:0000256" key="21">
    <source>
        <dbReference type="PROSITE-ProRule" id="PRU00192"/>
    </source>
</evidence>
<organism evidence="26 27">
    <name type="scientific">Coilia grayii</name>
    <name type="common">Gray's grenadier anchovy</name>
    <dbReference type="NCBI Taxonomy" id="363190"/>
    <lineage>
        <taxon>Eukaryota</taxon>
        <taxon>Metazoa</taxon>
        <taxon>Chordata</taxon>
        <taxon>Craniata</taxon>
        <taxon>Vertebrata</taxon>
        <taxon>Euteleostomi</taxon>
        <taxon>Actinopterygii</taxon>
        <taxon>Neopterygii</taxon>
        <taxon>Teleostei</taxon>
        <taxon>Clupei</taxon>
        <taxon>Clupeiformes</taxon>
        <taxon>Clupeoidei</taxon>
        <taxon>Engraulidae</taxon>
        <taxon>Coilinae</taxon>
        <taxon>Coilia</taxon>
    </lineage>
</organism>
<comment type="catalytic activity">
    <reaction evidence="16 17">
        <text>N(4)-{beta-D-GlcNAc-(1-&gt;2)-alpha-D-Man-(1-&gt;3)-[beta-D-GlcNAc-(1-&gt;2)-alpha-D-Man-(1-&gt;6)]-beta-D-Man-(1-&gt;4)-beta-D-GlcNAc-(1-&gt;4)-beta-D-GlcNAc}-L-asparaginyl-[protein] + GDP-beta-L-fucose = an N(4)-{beta-D-GlcNAc-(1-&gt;2)-alpha-D-Man-(1-&gt;3)-[beta-D-GlcNAc-(1-&gt;2)-alpha-D-Man-(1-&gt;6)]-beta-D-Man-(1-&gt;4)-beta-D-GlcNAc-(1-&gt;4)-[alpha-L-Fuc-(1-&gt;6)]-beta-D-GlcNAc}-L-asparaginyl-[protein] + GDP + H(+)</text>
        <dbReference type="Rhea" id="RHEA:12985"/>
        <dbReference type="Rhea" id="RHEA-COMP:13526"/>
        <dbReference type="Rhea" id="RHEA-COMP:13532"/>
        <dbReference type="ChEBI" id="CHEBI:15378"/>
        <dbReference type="ChEBI" id="CHEBI:57273"/>
        <dbReference type="ChEBI" id="CHEBI:58189"/>
        <dbReference type="ChEBI" id="CHEBI:60651"/>
        <dbReference type="ChEBI" id="CHEBI:137207"/>
        <dbReference type="EC" id="2.4.1.68"/>
    </reaction>
</comment>
<comment type="function">
    <text evidence="1 17">Catalyzes the addition of fucose in alpha 1-6 linkage to the first GlcNAc residue, next to the peptide chains in N-glycans.</text>
</comment>
<evidence type="ECO:0000256" key="17">
    <source>
        <dbReference type="PIRNR" id="PIRNR000472"/>
    </source>
</evidence>
<comment type="similarity">
    <text evidence="17 22">Belongs to the glycosyltransferase 23 family.</text>
</comment>
<dbReference type="GO" id="GO:0017124">
    <property type="term" value="F:SH3 domain binding"/>
    <property type="evidence" value="ECO:0007669"/>
    <property type="project" value="UniProtKB-KW"/>
</dbReference>
<proteinExistence type="inferred from homology"/>
<keyword evidence="8 17" id="KW-0808">Transferase</keyword>
<keyword evidence="14 17" id="KW-0472">Membrane</keyword>
<feature type="domain" description="SH3" evidence="24">
    <location>
        <begin position="503"/>
        <end position="564"/>
    </location>
</feature>
<dbReference type="InterPro" id="IPR015827">
    <property type="entry name" value="Fut8"/>
</dbReference>
<evidence type="ECO:0000256" key="12">
    <source>
        <dbReference type="ARBA" id="ARBA00023034"/>
    </source>
</evidence>
<dbReference type="FunFam" id="1.10.287.1060:FF:000003">
    <property type="entry name" value="Alpha-(1,6)-fucosyltransferase"/>
    <property type="match status" value="1"/>
</dbReference>
<evidence type="ECO:0000256" key="22">
    <source>
        <dbReference type="PROSITE-ProRule" id="PRU00992"/>
    </source>
</evidence>
<dbReference type="EC" id="2.4.1.68" evidence="4 17"/>
<dbReference type="Pfam" id="PF14604">
    <property type="entry name" value="SH3_9"/>
    <property type="match status" value="1"/>
</dbReference>
<dbReference type="GO" id="GO:0032580">
    <property type="term" value="C:Golgi cisterna membrane"/>
    <property type="evidence" value="ECO:0007669"/>
    <property type="project" value="UniProtKB-SubCell"/>
</dbReference>
<evidence type="ECO:0000256" key="6">
    <source>
        <dbReference type="ARBA" id="ARBA00022443"/>
    </source>
</evidence>
<keyword evidence="7 17" id="KW-0328">Glycosyltransferase</keyword>
<evidence type="ECO:0000256" key="18">
    <source>
        <dbReference type="PIRSR" id="PIRSR000472-50"/>
    </source>
</evidence>
<dbReference type="SMART" id="SM00326">
    <property type="entry name" value="SH3"/>
    <property type="match status" value="1"/>
</dbReference>
<comment type="pathway">
    <text evidence="3 17">Protein modification; protein glycosylation.</text>
</comment>
<comment type="subcellular location">
    <subcellularLocation>
        <location evidence="2">Golgi apparatus</location>
        <location evidence="2">Golgi stack membrane</location>
        <topology evidence="2">Single-pass type II membrane protein</topology>
    </subcellularLocation>
</comment>
<evidence type="ECO:0000259" key="25">
    <source>
        <dbReference type="PROSITE" id="PS51659"/>
    </source>
</evidence>
<evidence type="ECO:0000256" key="16">
    <source>
        <dbReference type="ARBA" id="ARBA00093238"/>
    </source>
</evidence>
<dbReference type="CDD" id="cd11300">
    <property type="entry name" value="Fut8_like"/>
    <property type="match status" value="1"/>
</dbReference>
<dbReference type="PANTHER" id="PTHR13132:SF29">
    <property type="entry name" value="ALPHA-(1,6)-FUCOSYLTRANSFERASE"/>
    <property type="match status" value="1"/>
</dbReference>
<keyword evidence="9" id="KW-0812">Transmembrane</keyword>
<feature type="disulfide bond" evidence="20">
    <location>
        <begin position="213"/>
        <end position="231"/>
    </location>
</feature>
<dbReference type="PROSITE" id="PS51659">
    <property type="entry name" value="GT23"/>
    <property type="match status" value="1"/>
</dbReference>
<dbReference type="InterPro" id="IPR045573">
    <property type="entry name" value="Fut8_N_cat"/>
</dbReference>
<dbReference type="Gene3D" id="2.30.30.40">
    <property type="entry name" value="SH3 Domains"/>
    <property type="match status" value="1"/>
</dbReference>
<accession>A0ABD1J760</accession>
<feature type="disulfide bond" evidence="20">
    <location>
        <begin position="466"/>
        <end position="473"/>
    </location>
</feature>
<feature type="domain" description="GT23" evidence="25">
    <location>
        <begin position="207"/>
        <end position="494"/>
    </location>
</feature>
<keyword evidence="15 20" id="KW-1015">Disulfide bond</keyword>
<evidence type="ECO:0000256" key="11">
    <source>
        <dbReference type="ARBA" id="ARBA00022989"/>
    </source>
</evidence>
<evidence type="ECO:0000259" key="24">
    <source>
        <dbReference type="PROSITE" id="PS50002"/>
    </source>
</evidence>
<comment type="caution">
    <text evidence="26">The sequence shown here is derived from an EMBL/GenBank/DDBJ whole genome shotgun (WGS) entry which is preliminary data.</text>
</comment>
<evidence type="ECO:0000256" key="2">
    <source>
        <dbReference type="ARBA" id="ARBA00004447"/>
    </source>
</evidence>
<evidence type="ECO:0000256" key="10">
    <source>
        <dbReference type="ARBA" id="ARBA00022968"/>
    </source>
</evidence>
<dbReference type="AlphaFoldDB" id="A0ABD1J760"/>
<evidence type="ECO:0000256" key="9">
    <source>
        <dbReference type="ARBA" id="ARBA00022692"/>
    </source>
</evidence>
<keyword evidence="6 21" id="KW-0728">SH3 domain</keyword>
<feature type="disulfide bond" evidence="20">
    <location>
        <begin position="219"/>
        <end position="223"/>
    </location>
</feature>
<keyword evidence="12 17" id="KW-0333">Golgi apparatus</keyword>
<evidence type="ECO:0000256" key="20">
    <source>
        <dbReference type="PIRSR" id="PIRSR000472-52"/>
    </source>
</evidence>
<dbReference type="PANTHER" id="PTHR13132">
    <property type="entry name" value="ALPHA- 1,6 -FUCOSYLTRANSFERASE"/>
    <property type="match status" value="1"/>
</dbReference>
<evidence type="ECO:0000256" key="4">
    <source>
        <dbReference type="ARBA" id="ARBA00012660"/>
    </source>
</evidence>
<keyword evidence="27" id="KW-1185">Reference proteome</keyword>
<feature type="short sequence motif" description="SH3-binding" evidence="19">
    <location>
        <begin position="300"/>
        <end position="306"/>
    </location>
</feature>
<sequence length="580" mass="66770">MRPWAGSWRWITLVLLAWGTLLFYIGGHLVRDSERPEHSSRELSKILAKLERLKQQNEDLRRMAESLRIPEGQSERGPVAVEKLRTLEEQLNRAKEKIHSYQQRTGDGPGQEHEELRRKVENGVRELWYFVQSEVKKLAQTEGTVRHRLTDNLLQDLGHQQRSIITDLYYFSQADGAGDWREKEAKDLSDLVQNRITYLQNPADCSKARKLVCNINKGCGYGCQLHHVVYCFMIAYGTQRTLILESHNWRYATAGWESVFRPVSDTCTDRAGASTGQWSGEAHDRDVQVVELPIVDSLHPRPPYLPLAIPEDLADRLHRLHGDPSVWWVSQFVKYLIRPQAWLEKEIRDATTRLGFKHPIIGVHVRRTDKVGTEAAFHPIEEYMAQVEEQYQLLARRQHVDKKRVYLATDDPALLQEAKTKYPDYEFISDNAISWSAGLPNRYTENSLRGVILDIHFLSQTDFLVCTFSSQVCRVAYEIMQTLHPDASSFFRSLDDIYYFGGQNAHNQVAIYAHRPRDSEDIPLEPGDVVGVAGNHWNGYSKGLNRKLARTGLYPSYKVKEKVETVKYPTYPEADKLLAS</sequence>
<keyword evidence="23" id="KW-0175">Coiled coil</keyword>
<feature type="disulfide bond" evidence="20">
    <location>
        <begin position="205"/>
        <end position="267"/>
    </location>
</feature>
<dbReference type="InterPro" id="IPR001452">
    <property type="entry name" value="SH3_domain"/>
</dbReference>
<evidence type="ECO:0000256" key="8">
    <source>
        <dbReference type="ARBA" id="ARBA00022679"/>
    </source>
</evidence>
<dbReference type="PROSITE" id="PS50002">
    <property type="entry name" value="SH3"/>
    <property type="match status" value="1"/>
</dbReference>
<keyword evidence="10" id="KW-0735">Signal-anchor</keyword>
<evidence type="ECO:0000313" key="26">
    <source>
        <dbReference type="EMBL" id="KAL2082644.1"/>
    </source>
</evidence>
<dbReference type="InterPro" id="IPR027350">
    <property type="entry name" value="GT23_dom"/>
</dbReference>